<dbReference type="Pfam" id="PF14113">
    <property type="entry name" value="Tae4"/>
    <property type="match status" value="1"/>
</dbReference>
<sequence length="153" mass="17027">MSRFEKYWAAHVGQNYVCDRDTFDNQCAMRMGSALRSCGVIISGLKTCIDYNPSRFKDHEPGHIREAQALANYFYRNPTRGGLGASEFKVFEGSISGNLDKLKNVSGMIFIMNGWGTTDHIDLWKGNPASGTLRGGTSSYLAVGQQVWFWAIS</sequence>
<keyword evidence="2" id="KW-1185">Reference proteome</keyword>
<evidence type="ECO:0000313" key="1">
    <source>
        <dbReference type="EMBL" id="WAP68661.1"/>
    </source>
</evidence>
<dbReference type="Gene3D" id="3.90.1720.80">
    <property type="match status" value="1"/>
</dbReference>
<accession>A0ABY7C0C0</accession>
<dbReference type="RefSeq" id="WP_268881088.1">
    <property type="nucleotide sequence ID" value="NZ_CP114029.1"/>
</dbReference>
<organism evidence="1 2">
    <name type="scientific">Jiella pelagia</name>
    <dbReference type="NCBI Taxonomy" id="2986949"/>
    <lineage>
        <taxon>Bacteria</taxon>
        <taxon>Pseudomonadati</taxon>
        <taxon>Pseudomonadota</taxon>
        <taxon>Alphaproteobacteria</taxon>
        <taxon>Hyphomicrobiales</taxon>
        <taxon>Aurantimonadaceae</taxon>
        <taxon>Jiella</taxon>
    </lineage>
</organism>
<dbReference type="Proteomes" id="UP001164020">
    <property type="component" value="Chromosome"/>
</dbReference>
<dbReference type="EMBL" id="CP114029">
    <property type="protein sequence ID" value="WAP68661.1"/>
    <property type="molecule type" value="Genomic_DNA"/>
</dbReference>
<gene>
    <name evidence="1" type="ORF">OH818_25880</name>
</gene>
<proteinExistence type="predicted"/>
<dbReference type="InterPro" id="IPR025562">
    <property type="entry name" value="Tae4"/>
</dbReference>
<dbReference type="Gene3D" id="4.10.280.80">
    <property type="match status" value="1"/>
</dbReference>
<reference evidence="1" key="1">
    <citation type="submission" date="2022-12" db="EMBL/GenBank/DDBJ databases">
        <title>Jiella pelagia sp. nov., isolated from phosphonate enriched culture of Northwest Pacific surface seawater.</title>
        <authorList>
            <person name="Shin D.Y."/>
            <person name="Hwang C.Y."/>
        </authorList>
    </citation>
    <scope>NUCLEOTIDE SEQUENCE</scope>
    <source>
        <strain evidence="1">HL-NP1</strain>
    </source>
</reference>
<evidence type="ECO:0000313" key="2">
    <source>
        <dbReference type="Proteomes" id="UP001164020"/>
    </source>
</evidence>
<protein>
    <submittedName>
        <fullName evidence="1">T6SS effector amidase Tae4 family protein</fullName>
    </submittedName>
</protein>
<name>A0ABY7C0C0_9HYPH</name>